<accession>A0A7W6IQP9</accession>
<protein>
    <submittedName>
        <fullName evidence="1">Uncharacterized protein</fullName>
    </submittedName>
</protein>
<sequence length="52" mass="6025">MWRYFSHRAKCLSLVDKTIVRNKSVGAQIVADLTHNSATVKVWYIPQPQEHT</sequence>
<name>A0A7W6IQP9_9HYPH</name>
<organism evidence="1 2">
    <name type="scientific">Devosia subaequoris</name>
    <dbReference type="NCBI Taxonomy" id="395930"/>
    <lineage>
        <taxon>Bacteria</taxon>
        <taxon>Pseudomonadati</taxon>
        <taxon>Pseudomonadota</taxon>
        <taxon>Alphaproteobacteria</taxon>
        <taxon>Hyphomicrobiales</taxon>
        <taxon>Devosiaceae</taxon>
        <taxon>Devosia</taxon>
    </lineage>
</organism>
<dbReference type="AlphaFoldDB" id="A0A7W6IQP9"/>
<dbReference type="Proteomes" id="UP000547011">
    <property type="component" value="Unassembled WGS sequence"/>
</dbReference>
<evidence type="ECO:0000313" key="1">
    <source>
        <dbReference type="EMBL" id="MBB4053436.1"/>
    </source>
</evidence>
<evidence type="ECO:0000313" key="2">
    <source>
        <dbReference type="Proteomes" id="UP000547011"/>
    </source>
</evidence>
<reference evidence="1 2" key="1">
    <citation type="submission" date="2020-08" db="EMBL/GenBank/DDBJ databases">
        <title>Genomic Encyclopedia of Type Strains, Phase IV (KMG-IV): sequencing the most valuable type-strain genomes for metagenomic binning, comparative biology and taxonomic classification.</title>
        <authorList>
            <person name="Goeker M."/>
        </authorList>
    </citation>
    <scope>NUCLEOTIDE SEQUENCE [LARGE SCALE GENOMIC DNA]</scope>
    <source>
        <strain evidence="1 2">DSM 23447</strain>
    </source>
</reference>
<dbReference type="EMBL" id="JACIEW010000008">
    <property type="protein sequence ID" value="MBB4053436.1"/>
    <property type="molecule type" value="Genomic_DNA"/>
</dbReference>
<comment type="caution">
    <text evidence="1">The sequence shown here is derived from an EMBL/GenBank/DDBJ whole genome shotgun (WGS) entry which is preliminary data.</text>
</comment>
<gene>
    <name evidence="1" type="ORF">GGR20_003096</name>
</gene>
<proteinExistence type="predicted"/>
<keyword evidence="2" id="KW-1185">Reference proteome</keyword>